<feature type="compositionally biased region" description="Polar residues" evidence="4">
    <location>
        <begin position="193"/>
        <end position="202"/>
    </location>
</feature>
<comment type="function">
    <text evidence="1">Required for respiratory activity and maintenance and expression of the mitochondrial genome.</text>
</comment>
<feature type="compositionally biased region" description="Basic and acidic residues" evidence="4">
    <location>
        <begin position="55"/>
        <end position="67"/>
    </location>
</feature>
<proteinExistence type="inferred from homology"/>
<comment type="similarity">
    <text evidence="2">Belongs to the RRG9 family.</text>
</comment>
<evidence type="ECO:0000256" key="4">
    <source>
        <dbReference type="SAM" id="MobiDB-lite"/>
    </source>
</evidence>
<dbReference type="OMA" id="EDKPRWL"/>
<dbReference type="PANTHER" id="PTHR13475:SF3">
    <property type="entry name" value="NEUGRIN"/>
    <property type="match status" value="1"/>
</dbReference>
<feature type="region of interest" description="Disordered" evidence="4">
    <location>
        <begin position="177"/>
        <end position="202"/>
    </location>
</feature>
<feature type="region of interest" description="Disordered" evidence="4">
    <location>
        <begin position="23"/>
        <end position="67"/>
    </location>
</feature>
<keyword evidence="7" id="KW-1185">Reference proteome</keyword>
<name>A0A0C4F7P5_PUCT1</name>
<feature type="compositionally biased region" description="Low complexity" evidence="4">
    <location>
        <begin position="25"/>
        <end position="39"/>
    </location>
</feature>
<sequence length="202" mass="22817">MHSSTIHRSVSLAGSFARRQRVIRSAPASAAQDPQAGPSYSQTVSEKGAQPPASEHGRVKRDEDKPRWLVHKEALRRNFPEGWNPPKKISRPSMALLRTLHRTDPHQFSLPVLSEKFKISPEAVRRILKSKWEPTQDAVKKTQISAAAAHSPDGWVHHEKLETDQIPLNLAHTLQSSLQNNPKPASLTRKNYPRSSRNYVKR</sequence>
<protein>
    <recommendedName>
        <fullName evidence="3">Required for respiratory growth protein 9, mitochondrial</fullName>
    </recommendedName>
</protein>
<gene>
    <name evidence="5" type="ORF">PTTG_09179</name>
</gene>
<evidence type="ECO:0000313" key="7">
    <source>
        <dbReference type="Proteomes" id="UP000005240"/>
    </source>
</evidence>
<dbReference type="AlphaFoldDB" id="A0A0C4F7P5"/>
<evidence type="ECO:0000313" key="5">
    <source>
        <dbReference type="EMBL" id="OAV87878.1"/>
    </source>
</evidence>
<reference evidence="5" key="1">
    <citation type="submission" date="2009-11" db="EMBL/GenBank/DDBJ databases">
        <authorList>
            <consortium name="The Broad Institute Genome Sequencing Platform"/>
            <person name="Ward D."/>
            <person name="Feldgarden M."/>
            <person name="Earl A."/>
            <person name="Young S.K."/>
            <person name="Zeng Q."/>
            <person name="Koehrsen M."/>
            <person name="Alvarado L."/>
            <person name="Berlin A."/>
            <person name="Bochicchio J."/>
            <person name="Borenstein D."/>
            <person name="Chapman S.B."/>
            <person name="Chen Z."/>
            <person name="Engels R."/>
            <person name="Freedman E."/>
            <person name="Gellesch M."/>
            <person name="Goldberg J."/>
            <person name="Griggs A."/>
            <person name="Gujja S."/>
            <person name="Heilman E."/>
            <person name="Heiman D."/>
            <person name="Hepburn T."/>
            <person name="Howarth C."/>
            <person name="Jen D."/>
            <person name="Larson L."/>
            <person name="Lewis B."/>
            <person name="Mehta T."/>
            <person name="Park D."/>
            <person name="Pearson M."/>
            <person name="Roberts A."/>
            <person name="Saif S."/>
            <person name="Shea T."/>
            <person name="Shenoy N."/>
            <person name="Sisk P."/>
            <person name="Stolte C."/>
            <person name="Sykes S."/>
            <person name="Thomson T."/>
            <person name="Walk T."/>
            <person name="White J."/>
            <person name="Yandava C."/>
            <person name="Izard J."/>
            <person name="Baranova O.V."/>
            <person name="Blanton J.M."/>
            <person name="Tanner A.C."/>
            <person name="Dewhirst F.E."/>
            <person name="Haas B."/>
            <person name="Nusbaum C."/>
            <person name="Birren B."/>
        </authorList>
    </citation>
    <scope>NUCLEOTIDE SEQUENCE [LARGE SCALE GENOMIC DNA]</scope>
    <source>
        <strain evidence="5">1-1 BBBD Race 1</strain>
    </source>
</reference>
<evidence type="ECO:0000256" key="3">
    <source>
        <dbReference type="ARBA" id="ARBA00013566"/>
    </source>
</evidence>
<dbReference type="Proteomes" id="UP000005240">
    <property type="component" value="Unassembled WGS sequence"/>
</dbReference>
<reference evidence="6 7" key="3">
    <citation type="journal article" date="2017" name="G3 (Bethesda)">
        <title>Comparative analysis highlights variable genome content of wheat rusts and divergence of the mating loci.</title>
        <authorList>
            <person name="Cuomo C.A."/>
            <person name="Bakkeren G."/>
            <person name="Khalil H.B."/>
            <person name="Panwar V."/>
            <person name="Joly D."/>
            <person name="Linning R."/>
            <person name="Sakthikumar S."/>
            <person name="Song X."/>
            <person name="Adiconis X."/>
            <person name="Fan L."/>
            <person name="Goldberg J.M."/>
            <person name="Levin J.Z."/>
            <person name="Young S."/>
            <person name="Zeng Q."/>
            <person name="Anikster Y."/>
            <person name="Bruce M."/>
            <person name="Wang M."/>
            <person name="Yin C."/>
            <person name="McCallum B."/>
            <person name="Szabo L.J."/>
            <person name="Hulbert S."/>
            <person name="Chen X."/>
            <person name="Fellers J.P."/>
        </authorList>
    </citation>
    <scope>NUCLEOTIDE SEQUENCE</scope>
    <source>
        <strain evidence="7">Isolate 1-1 / race 1 (BBBD)</strain>
        <strain evidence="6">isolate 1-1 / race 1 (BBBD)</strain>
    </source>
</reference>
<dbReference type="PANTHER" id="PTHR13475">
    <property type="entry name" value="NEUGRIN"/>
    <property type="match status" value="1"/>
</dbReference>
<evidence type="ECO:0000256" key="1">
    <source>
        <dbReference type="ARBA" id="ARBA00003548"/>
    </source>
</evidence>
<dbReference type="GO" id="GO:0005634">
    <property type="term" value="C:nucleus"/>
    <property type="evidence" value="ECO:0007669"/>
    <property type="project" value="TreeGrafter"/>
</dbReference>
<reference evidence="5" key="2">
    <citation type="submission" date="2016-05" db="EMBL/GenBank/DDBJ databases">
        <title>Comparative analysis highlights variable genome content of wheat rusts and divergence of the mating loci.</title>
        <authorList>
            <person name="Cuomo C.A."/>
            <person name="Bakkeren G."/>
            <person name="Szabo L."/>
            <person name="Khalil H."/>
            <person name="Joly D."/>
            <person name="Goldberg J."/>
            <person name="Young S."/>
            <person name="Zeng Q."/>
            <person name="Fellers J."/>
        </authorList>
    </citation>
    <scope>NUCLEOTIDE SEQUENCE [LARGE SCALE GENOMIC DNA]</scope>
    <source>
        <strain evidence="5">1-1 BBBD Race 1</strain>
    </source>
</reference>
<accession>A0A0C4F7P5</accession>
<evidence type="ECO:0000256" key="2">
    <source>
        <dbReference type="ARBA" id="ARBA00010895"/>
    </source>
</evidence>
<reference evidence="6" key="4">
    <citation type="submission" date="2025-05" db="UniProtKB">
        <authorList>
            <consortium name="EnsemblFungi"/>
        </authorList>
    </citation>
    <scope>IDENTIFICATION</scope>
    <source>
        <strain evidence="6">isolate 1-1 / race 1 (BBBD)</strain>
    </source>
</reference>
<dbReference type="STRING" id="630390.A0A0C4F7P5"/>
<dbReference type="InterPro" id="IPR010487">
    <property type="entry name" value="NGRN/Rrg9"/>
</dbReference>
<dbReference type="OrthoDB" id="5578174at2759"/>
<dbReference type="VEuPathDB" id="FungiDB:PTTG_09179"/>
<evidence type="ECO:0000313" key="6">
    <source>
        <dbReference type="EnsemblFungi" id="PTTG_09179-t43_1-p1"/>
    </source>
</evidence>
<organism evidence="5">
    <name type="scientific">Puccinia triticina (isolate 1-1 / race 1 (BBBD))</name>
    <name type="common">Brown leaf rust fungus</name>
    <dbReference type="NCBI Taxonomy" id="630390"/>
    <lineage>
        <taxon>Eukaryota</taxon>
        <taxon>Fungi</taxon>
        <taxon>Dikarya</taxon>
        <taxon>Basidiomycota</taxon>
        <taxon>Pucciniomycotina</taxon>
        <taxon>Pucciniomycetes</taxon>
        <taxon>Pucciniales</taxon>
        <taxon>Pucciniaceae</taxon>
        <taxon>Puccinia</taxon>
    </lineage>
</organism>
<dbReference type="EMBL" id="ADAS02000258">
    <property type="protein sequence ID" value="OAV87878.1"/>
    <property type="molecule type" value="Genomic_DNA"/>
</dbReference>
<dbReference type="EnsemblFungi" id="PTTG_09179-t43_1">
    <property type="protein sequence ID" value="PTTG_09179-t43_1-p1"/>
    <property type="gene ID" value="PTTG_09179"/>
</dbReference>
<dbReference type="Pfam" id="PF06413">
    <property type="entry name" value="Neugrin"/>
    <property type="match status" value="1"/>
</dbReference>